<dbReference type="AlphaFoldDB" id="A0A9X9LJ08"/>
<protein>
    <submittedName>
        <fullName evidence="1">Uncharacterized protein</fullName>
    </submittedName>
</protein>
<evidence type="ECO:0000313" key="2">
    <source>
        <dbReference type="Proteomes" id="UP000269945"/>
    </source>
</evidence>
<dbReference type="Proteomes" id="UP000269945">
    <property type="component" value="Unassembled WGS sequence"/>
</dbReference>
<dbReference type="EMBL" id="CYRY02004741">
    <property type="protein sequence ID" value="VCW69215.1"/>
    <property type="molecule type" value="Genomic_DNA"/>
</dbReference>
<organism evidence="1 2">
    <name type="scientific">Gulo gulo</name>
    <name type="common">Wolverine</name>
    <name type="synonym">Gluton</name>
    <dbReference type="NCBI Taxonomy" id="48420"/>
    <lineage>
        <taxon>Eukaryota</taxon>
        <taxon>Metazoa</taxon>
        <taxon>Chordata</taxon>
        <taxon>Craniata</taxon>
        <taxon>Vertebrata</taxon>
        <taxon>Euteleostomi</taxon>
        <taxon>Mammalia</taxon>
        <taxon>Eutheria</taxon>
        <taxon>Laurasiatheria</taxon>
        <taxon>Carnivora</taxon>
        <taxon>Caniformia</taxon>
        <taxon>Musteloidea</taxon>
        <taxon>Mustelidae</taxon>
        <taxon>Guloninae</taxon>
        <taxon>Gulo</taxon>
    </lineage>
</organism>
<reference evidence="1 2" key="1">
    <citation type="submission" date="2018-10" db="EMBL/GenBank/DDBJ databases">
        <authorList>
            <person name="Ekblom R."/>
            <person name="Jareborg N."/>
        </authorList>
    </citation>
    <scope>NUCLEOTIDE SEQUENCE [LARGE SCALE GENOMIC DNA]</scope>
    <source>
        <tissue evidence="1">Muscle</tissue>
    </source>
</reference>
<comment type="caution">
    <text evidence="1">The sequence shown here is derived from an EMBL/GenBank/DDBJ whole genome shotgun (WGS) entry which is preliminary data.</text>
</comment>
<accession>A0A9X9LJ08</accession>
<evidence type="ECO:0000313" key="1">
    <source>
        <dbReference type="EMBL" id="VCW69215.1"/>
    </source>
</evidence>
<keyword evidence="2" id="KW-1185">Reference proteome</keyword>
<proteinExistence type="predicted"/>
<name>A0A9X9LJ08_GULGU</name>
<gene>
    <name evidence="1" type="ORF">BN2614_LOCUS1</name>
</gene>
<sequence length="60" mass="6842">MAIPLSPMKNPLLTSEFGRNEAHVFISANPSALPYLGHQRKRRTWEKSGFYIVSIIHPHV</sequence>